<evidence type="ECO:0000256" key="13">
    <source>
        <dbReference type="NCBIfam" id="TIGR01064"/>
    </source>
</evidence>
<dbReference type="NCBIfam" id="TIGR01064">
    <property type="entry name" value="pyruv_kin"/>
    <property type="match status" value="1"/>
</dbReference>
<keyword evidence="10 14" id="KW-0460">Magnesium</keyword>
<keyword evidence="5 14" id="KW-0808">Transferase</keyword>
<dbReference type="Gene3D" id="3.40.1380.20">
    <property type="entry name" value="Pyruvate kinase, C-terminal domain"/>
    <property type="match status" value="1"/>
</dbReference>
<dbReference type="InterPro" id="IPR040442">
    <property type="entry name" value="Pyrv_kinase-like_dom_sf"/>
</dbReference>
<evidence type="ECO:0000256" key="5">
    <source>
        <dbReference type="ARBA" id="ARBA00022679"/>
    </source>
</evidence>
<dbReference type="InterPro" id="IPR015795">
    <property type="entry name" value="Pyrv_Knase_C"/>
</dbReference>
<keyword evidence="19" id="KW-1185">Reference proteome</keyword>
<keyword evidence="8 14" id="KW-0418">Kinase</keyword>
<reference evidence="18 19" key="1">
    <citation type="submission" date="2021-03" db="EMBL/GenBank/DDBJ databases">
        <title>Genomic Encyclopedia of Type Strains, Phase III (KMG-III): the genomes of soil and plant-associated and newly described type strains.</title>
        <authorList>
            <person name="Whitman W."/>
        </authorList>
    </citation>
    <scope>NUCLEOTIDE SEQUENCE [LARGE SCALE GENOMIC DNA]</scope>
    <source>
        <strain evidence="18 19">IMMIB AFH-6</strain>
    </source>
</reference>
<dbReference type="PANTHER" id="PTHR11817">
    <property type="entry name" value="PYRUVATE KINASE"/>
    <property type="match status" value="1"/>
</dbReference>
<feature type="domain" description="Pyruvate kinase barrel" evidence="16">
    <location>
        <begin position="11"/>
        <end position="328"/>
    </location>
</feature>
<evidence type="ECO:0000256" key="2">
    <source>
        <dbReference type="ARBA" id="ARBA00004997"/>
    </source>
</evidence>
<dbReference type="PRINTS" id="PR01050">
    <property type="entry name" value="PYRUVTKNASE"/>
</dbReference>
<keyword evidence="6" id="KW-0479">Metal-binding</keyword>
<dbReference type="Pfam" id="PF02887">
    <property type="entry name" value="PK_C"/>
    <property type="match status" value="1"/>
</dbReference>
<dbReference type="EMBL" id="JAGINP010000012">
    <property type="protein sequence ID" value="MBP2293787.1"/>
    <property type="molecule type" value="Genomic_DNA"/>
</dbReference>
<evidence type="ECO:0000256" key="3">
    <source>
        <dbReference type="ARBA" id="ARBA00008663"/>
    </source>
</evidence>
<dbReference type="InterPro" id="IPR001697">
    <property type="entry name" value="Pyr_Knase"/>
</dbReference>
<dbReference type="EC" id="2.7.1.40" evidence="4 13"/>
<evidence type="ECO:0000256" key="8">
    <source>
        <dbReference type="ARBA" id="ARBA00022777"/>
    </source>
</evidence>
<dbReference type="SUPFAM" id="SSF51621">
    <property type="entry name" value="Phosphoenolpyruvate/pyruvate domain"/>
    <property type="match status" value="1"/>
</dbReference>
<comment type="catalytic activity">
    <reaction evidence="14">
        <text>pyruvate + ATP = phosphoenolpyruvate + ADP + H(+)</text>
        <dbReference type="Rhea" id="RHEA:18157"/>
        <dbReference type="ChEBI" id="CHEBI:15361"/>
        <dbReference type="ChEBI" id="CHEBI:15378"/>
        <dbReference type="ChEBI" id="CHEBI:30616"/>
        <dbReference type="ChEBI" id="CHEBI:58702"/>
        <dbReference type="ChEBI" id="CHEBI:456216"/>
        <dbReference type="EC" id="2.7.1.40"/>
    </reaction>
</comment>
<dbReference type="InterPro" id="IPR011037">
    <property type="entry name" value="Pyrv_Knase-like_insert_dom_sf"/>
</dbReference>
<dbReference type="NCBIfam" id="NF004886">
    <property type="entry name" value="PRK06247.1"/>
    <property type="match status" value="1"/>
</dbReference>
<dbReference type="NCBIfam" id="NF004978">
    <property type="entry name" value="PRK06354.1"/>
    <property type="match status" value="1"/>
</dbReference>
<dbReference type="InterPro" id="IPR018209">
    <property type="entry name" value="Pyrv_Knase_AS"/>
</dbReference>
<dbReference type="InterPro" id="IPR036918">
    <property type="entry name" value="Pyrv_Knase_C_sf"/>
</dbReference>
<dbReference type="PROSITE" id="PS00110">
    <property type="entry name" value="PYRUVATE_KINASE"/>
    <property type="match status" value="1"/>
</dbReference>
<evidence type="ECO:0000256" key="4">
    <source>
        <dbReference type="ARBA" id="ARBA00012142"/>
    </source>
</evidence>
<evidence type="ECO:0000313" key="19">
    <source>
        <dbReference type="Proteomes" id="UP000781958"/>
    </source>
</evidence>
<keyword evidence="9" id="KW-0067">ATP-binding</keyword>
<organism evidence="18 19">
    <name type="scientific">Azospirillum rugosum</name>
    <dbReference type="NCBI Taxonomy" id="416170"/>
    <lineage>
        <taxon>Bacteria</taxon>
        <taxon>Pseudomonadati</taxon>
        <taxon>Pseudomonadota</taxon>
        <taxon>Alphaproteobacteria</taxon>
        <taxon>Rhodospirillales</taxon>
        <taxon>Azospirillaceae</taxon>
        <taxon>Azospirillum</taxon>
    </lineage>
</organism>
<evidence type="ECO:0000256" key="11">
    <source>
        <dbReference type="ARBA" id="ARBA00023152"/>
    </source>
</evidence>
<comment type="pathway">
    <text evidence="2 14">Carbohydrate degradation; glycolysis; pyruvate from D-glyceraldehyde 3-phosphate: step 5/5.</text>
</comment>
<evidence type="ECO:0000256" key="14">
    <source>
        <dbReference type="RuleBase" id="RU000504"/>
    </source>
</evidence>
<dbReference type="Gene3D" id="2.40.33.10">
    <property type="entry name" value="PK beta-barrel domain-like"/>
    <property type="match status" value="1"/>
</dbReference>
<dbReference type="InterPro" id="IPR015806">
    <property type="entry name" value="Pyrv_Knase_insert_dom_sf"/>
</dbReference>
<feature type="domain" description="Pyruvate kinase C-terminal" evidence="17">
    <location>
        <begin position="361"/>
        <end position="473"/>
    </location>
</feature>
<evidence type="ECO:0000313" key="18">
    <source>
        <dbReference type="EMBL" id="MBP2293787.1"/>
    </source>
</evidence>
<evidence type="ECO:0000256" key="12">
    <source>
        <dbReference type="ARBA" id="ARBA00023317"/>
    </source>
</evidence>
<dbReference type="GO" id="GO:0016301">
    <property type="term" value="F:kinase activity"/>
    <property type="evidence" value="ECO:0007669"/>
    <property type="project" value="UniProtKB-KW"/>
</dbReference>
<keyword evidence="7" id="KW-0547">Nucleotide-binding</keyword>
<gene>
    <name evidence="18" type="ORF">J2851_003571</name>
</gene>
<comment type="cofactor">
    <cofactor evidence="1">
        <name>K(+)</name>
        <dbReference type="ChEBI" id="CHEBI:29103"/>
    </cofactor>
</comment>
<comment type="similarity">
    <text evidence="3 14">Belongs to the pyruvate kinase family.</text>
</comment>
<dbReference type="Proteomes" id="UP000781958">
    <property type="component" value="Unassembled WGS sequence"/>
</dbReference>
<dbReference type="InterPro" id="IPR015793">
    <property type="entry name" value="Pyrv_Knase_brl"/>
</dbReference>
<dbReference type="NCBIfam" id="NF004491">
    <property type="entry name" value="PRK05826.1"/>
    <property type="match status" value="1"/>
</dbReference>
<dbReference type="InterPro" id="IPR015813">
    <property type="entry name" value="Pyrv/PenolPyrv_kinase-like_dom"/>
</dbReference>
<evidence type="ECO:0000256" key="6">
    <source>
        <dbReference type="ARBA" id="ARBA00022723"/>
    </source>
</evidence>
<feature type="region of interest" description="Disordered" evidence="15">
    <location>
        <begin position="483"/>
        <end position="512"/>
    </location>
</feature>
<dbReference type="Pfam" id="PF00224">
    <property type="entry name" value="PK"/>
    <property type="match status" value="1"/>
</dbReference>
<evidence type="ECO:0000256" key="7">
    <source>
        <dbReference type="ARBA" id="ARBA00022741"/>
    </source>
</evidence>
<dbReference type="SUPFAM" id="SSF52935">
    <property type="entry name" value="PK C-terminal domain-like"/>
    <property type="match status" value="1"/>
</dbReference>
<proteinExistence type="inferred from homology"/>
<dbReference type="GO" id="GO:0004743">
    <property type="term" value="F:pyruvate kinase activity"/>
    <property type="evidence" value="ECO:0007669"/>
    <property type="project" value="UniProtKB-EC"/>
</dbReference>
<comment type="caution">
    <text evidence="18">The sequence shown here is derived from an EMBL/GenBank/DDBJ whole genome shotgun (WGS) entry which is preliminary data.</text>
</comment>
<sequence>MTTGSPIRRFRQTKIVATLGPSSSSPAMIRSLFEAGVDVFRLNFSHGTHADHGERLRAIRALEQEMQRPIAVMADLQGPKLRLGTFADGPVTLTVGQRFRLDLSMVPGDTTRVGMPHPEIFAALRPETDLLLDDGKVRLRVVDCSLEHADTIVVAGTRLSDRKGVNVPDVVLPLSPLTAKDRADLVFALDQGVDWVALSFVQRPEDVAEARKLIDGRAALLSKLEKPQAIQHLERIVELSDGVMVARGDLGVEMPPEDVPSLQKRIVHEARLAGKPVIVATQMLESMISAPAPTRAEASDVATAIFDGADAVMLSAETASGSYPIEAVSIMDRIARRVETDPLYRTMMDASHADPQETASDAITAAARQVAHTIHAAAIVTYTTSGSTTLRAARERPEVPILCLTASAAASRRLVLAYGVHSVLTEDVQNFSDMVHKATRIAYLHGLADDGQRLVITAGVPFGMPGSTNILRIAWVERPTRPAGSAARNAQEAPSDLQSANQLTPVMAGVED</sequence>
<dbReference type="Gene3D" id="3.20.20.60">
    <property type="entry name" value="Phosphoenolpyruvate-binding domains"/>
    <property type="match status" value="1"/>
</dbReference>
<keyword evidence="12 18" id="KW-0670">Pyruvate</keyword>
<evidence type="ECO:0000259" key="17">
    <source>
        <dbReference type="Pfam" id="PF02887"/>
    </source>
</evidence>
<evidence type="ECO:0000256" key="1">
    <source>
        <dbReference type="ARBA" id="ARBA00001958"/>
    </source>
</evidence>
<keyword evidence="11 14" id="KW-0324">Glycolysis</keyword>
<dbReference type="SUPFAM" id="SSF50800">
    <property type="entry name" value="PK beta-barrel domain-like"/>
    <property type="match status" value="1"/>
</dbReference>
<dbReference type="RefSeq" id="WP_209767708.1">
    <property type="nucleotide sequence ID" value="NZ_JAGINP010000012.1"/>
</dbReference>
<name>A0ABS4SMR9_9PROT</name>
<accession>A0ABS4SMR9</accession>
<evidence type="ECO:0000256" key="15">
    <source>
        <dbReference type="SAM" id="MobiDB-lite"/>
    </source>
</evidence>
<evidence type="ECO:0000256" key="10">
    <source>
        <dbReference type="ARBA" id="ARBA00022842"/>
    </source>
</evidence>
<evidence type="ECO:0000256" key="9">
    <source>
        <dbReference type="ARBA" id="ARBA00022840"/>
    </source>
</evidence>
<protein>
    <recommendedName>
        <fullName evidence="4 13">Pyruvate kinase</fullName>
        <ecNumber evidence="4 13">2.7.1.40</ecNumber>
    </recommendedName>
</protein>
<evidence type="ECO:0000259" key="16">
    <source>
        <dbReference type="Pfam" id="PF00224"/>
    </source>
</evidence>